<evidence type="ECO:0000259" key="8">
    <source>
        <dbReference type="PROSITE" id="PS50156"/>
    </source>
</evidence>
<dbReference type="SUPFAM" id="SSF82866">
    <property type="entry name" value="Multidrug efflux transporter AcrB transmembrane domain"/>
    <property type="match status" value="2"/>
</dbReference>
<name>A0ABR8MGG0_9ACTN</name>
<feature type="transmembrane region" description="Helical" evidence="7">
    <location>
        <begin position="280"/>
        <end position="299"/>
    </location>
</feature>
<protein>
    <submittedName>
        <fullName evidence="9">MMPL family transporter</fullName>
    </submittedName>
</protein>
<dbReference type="Proteomes" id="UP000649289">
    <property type="component" value="Unassembled WGS sequence"/>
</dbReference>
<dbReference type="EMBL" id="JACXYY010000004">
    <property type="protein sequence ID" value="MBD3915162.1"/>
    <property type="molecule type" value="Genomic_DNA"/>
</dbReference>
<evidence type="ECO:0000256" key="7">
    <source>
        <dbReference type="SAM" id="Phobius"/>
    </source>
</evidence>
<evidence type="ECO:0000256" key="2">
    <source>
        <dbReference type="ARBA" id="ARBA00010157"/>
    </source>
</evidence>
<evidence type="ECO:0000313" key="10">
    <source>
        <dbReference type="Proteomes" id="UP000649289"/>
    </source>
</evidence>
<dbReference type="Gene3D" id="1.20.1640.10">
    <property type="entry name" value="Multidrug efflux transporter AcrB transmembrane domain"/>
    <property type="match status" value="2"/>
</dbReference>
<feature type="domain" description="SSD" evidence="8">
    <location>
        <begin position="191"/>
        <end position="331"/>
    </location>
</feature>
<keyword evidence="5 7" id="KW-1133">Transmembrane helix</keyword>
<dbReference type="InterPro" id="IPR004869">
    <property type="entry name" value="MMPL_dom"/>
</dbReference>
<feature type="transmembrane region" description="Helical" evidence="7">
    <location>
        <begin position="547"/>
        <end position="567"/>
    </location>
</feature>
<evidence type="ECO:0000256" key="1">
    <source>
        <dbReference type="ARBA" id="ARBA00004651"/>
    </source>
</evidence>
<dbReference type="RefSeq" id="WP_191199487.1">
    <property type="nucleotide sequence ID" value="NZ_BAAAPA010000005.1"/>
</dbReference>
<gene>
    <name evidence="9" type="ORF">IEZ25_11100</name>
</gene>
<evidence type="ECO:0000256" key="3">
    <source>
        <dbReference type="ARBA" id="ARBA00022475"/>
    </source>
</evidence>
<keyword evidence="6 7" id="KW-0472">Membrane</keyword>
<comment type="similarity">
    <text evidence="2">Belongs to the resistance-nodulation-cell division (RND) (TC 2.A.6) family. MmpL subfamily.</text>
</comment>
<dbReference type="InterPro" id="IPR000731">
    <property type="entry name" value="SSD"/>
</dbReference>
<keyword evidence="10" id="KW-1185">Reference proteome</keyword>
<dbReference type="PANTHER" id="PTHR33406:SF11">
    <property type="entry name" value="MEMBRANE PROTEIN SCO6666-RELATED"/>
    <property type="match status" value="1"/>
</dbReference>
<feature type="transmembrane region" description="Helical" evidence="7">
    <location>
        <begin position="587"/>
        <end position="606"/>
    </location>
</feature>
<proteinExistence type="inferred from homology"/>
<organism evidence="9 10">
    <name type="scientific">Nocardioides hwasunensis</name>
    <dbReference type="NCBI Taxonomy" id="397258"/>
    <lineage>
        <taxon>Bacteria</taxon>
        <taxon>Bacillati</taxon>
        <taxon>Actinomycetota</taxon>
        <taxon>Actinomycetes</taxon>
        <taxon>Propionibacteriales</taxon>
        <taxon>Nocardioidaceae</taxon>
        <taxon>Nocardioides</taxon>
    </lineage>
</organism>
<evidence type="ECO:0000313" key="9">
    <source>
        <dbReference type="EMBL" id="MBD3915162.1"/>
    </source>
</evidence>
<dbReference type="PROSITE" id="PS50156">
    <property type="entry name" value="SSD"/>
    <property type="match status" value="1"/>
</dbReference>
<evidence type="ECO:0000256" key="5">
    <source>
        <dbReference type="ARBA" id="ARBA00022989"/>
    </source>
</evidence>
<dbReference type="PANTHER" id="PTHR33406">
    <property type="entry name" value="MEMBRANE PROTEIN MJ1562-RELATED"/>
    <property type="match status" value="1"/>
</dbReference>
<feature type="transmembrane region" description="Helical" evidence="7">
    <location>
        <begin position="517"/>
        <end position="535"/>
    </location>
</feature>
<feature type="transmembrane region" description="Helical" evidence="7">
    <location>
        <begin position="367"/>
        <end position="387"/>
    </location>
</feature>
<reference evidence="9 10" key="1">
    <citation type="submission" date="2020-09" db="EMBL/GenBank/DDBJ databases">
        <title>novel species in genus Nocardioides.</title>
        <authorList>
            <person name="Zhang G."/>
        </authorList>
    </citation>
    <scope>NUCLEOTIDE SEQUENCE [LARGE SCALE GENOMIC DNA]</scope>
    <source>
        <strain evidence="9 10">19197</strain>
    </source>
</reference>
<keyword evidence="4 7" id="KW-0812">Transmembrane</keyword>
<evidence type="ECO:0000256" key="6">
    <source>
        <dbReference type="ARBA" id="ARBA00023136"/>
    </source>
</evidence>
<dbReference type="InterPro" id="IPR050545">
    <property type="entry name" value="Mycobact_MmpL"/>
</dbReference>
<feature type="transmembrane region" description="Helical" evidence="7">
    <location>
        <begin position="179"/>
        <end position="197"/>
    </location>
</feature>
<evidence type="ECO:0000256" key="4">
    <source>
        <dbReference type="ARBA" id="ARBA00022692"/>
    </source>
</evidence>
<comment type="caution">
    <text evidence="9">The sequence shown here is derived from an EMBL/GenBank/DDBJ whole genome shotgun (WGS) entry which is preliminary data.</text>
</comment>
<feature type="transmembrane region" description="Helical" evidence="7">
    <location>
        <begin position="647"/>
        <end position="670"/>
    </location>
</feature>
<comment type="subcellular location">
    <subcellularLocation>
        <location evidence="1">Cell membrane</location>
        <topology evidence="1">Multi-pass membrane protein</topology>
    </subcellularLocation>
</comment>
<feature type="transmembrane region" description="Helical" evidence="7">
    <location>
        <begin position="682"/>
        <end position="707"/>
    </location>
</feature>
<feature type="transmembrane region" description="Helical" evidence="7">
    <location>
        <begin position="229"/>
        <end position="250"/>
    </location>
</feature>
<accession>A0ABR8MGG0</accession>
<keyword evidence="3" id="KW-1003">Cell membrane</keyword>
<sequence length="719" mass="75350">MLETVGRRLHRWRRWVLATWAVAVVLGAVLGGSVFDLAEAPDPLRRDAESAQLQQRLDSVDPEGELVVAVLSGTDIYAVDLIDEASRVLHDVAEVPDVVEVRDPWTTGAQDLVAPGQTSTVVTVEIDPTVDDDRALAAVGRVDAALRRVPMPEVLVGGPALAEEAFADQAVQDAARGEGVAIVVLLAVLTLVLGGLVAGALPVITALGSVCLALLSLSGLARVTPVSDYSVNVVTLLGLGLAVDYSLLVLGRFREERAAASGRTQLGEVLGRTLATSGRTVLVSGLTVATALAGLLLLADPVLSPMAIGGLVAVLGATVAGLTLTPVLISVGHARIPPPAKDRLLGGTPSAHALLPRLARVAQRRPWPVLAGCIALLLLLSAPLLSLDLRNSDTRSLPRDSEPRLVQATIERDFPDLIATPVTVLVDAAFDSAQTAEAMARLAALPGVADVLLLDPLPDDTTRLVVEPEPDAAGDYDGPQAQDLVRRVRAAPLGAEALVGGPTAELVDTRDALGDRAPVAILVVALLTAVLLGRLTRSVVVPLKAVAMNLLSLAATLGVVVAVFQWGWGSSLLRFDSWGALDVTTPLLLFMFAFGLSMDYHVFLVSRIRESWDEARAEAARPRRRASRGKARDDDPRALSDRAVLDGITASGPVVSLAAVAITIVFLGFVAGELTAVKEIGVGMTVAVLLDVTIVRGLMLPAAMTLLGRWNWWLPGRSG</sequence>
<feature type="transmembrane region" description="Helical" evidence="7">
    <location>
        <begin position="305"/>
        <end position="331"/>
    </location>
</feature>
<dbReference type="Pfam" id="PF03176">
    <property type="entry name" value="MMPL"/>
    <property type="match status" value="2"/>
</dbReference>